<dbReference type="InterPro" id="IPR029058">
    <property type="entry name" value="AB_hydrolase_fold"/>
</dbReference>
<dbReference type="AlphaFoldDB" id="A0A075V2R4"/>
<proteinExistence type="predicted"/>
<dbReference type="KEGG" id="aja:AJAP_33275"/>
<feature type="domain" description="AB hydrolase-1" evidence="1">
    <location>
        <begin position="14"/>
        <end position="230"/>
    </location>
</feature>
<dbReference type="RefSeq" id="WP_038518738.1">
    <property type="nucleotide sequence ID" value="NZ_CP008953.1"/>
</dbReference>
<dbReference type="Gene3D" id="3.40.50.1820">
    <property type="entry name" value="alpha/beta hydrolase"/>
    <property type="match status" value="1"/>
</dbReference>
<dbReference type="SUPFAM" id="SSF53474">
    <property type="entry name" value="alpha/beta-Hydrolases"/>
    <property type="match status" value="1"/>
</dbReference>
<evidence type="ECO:0000313" key="2">
    <source>
        <dbReference type="EMBL" id="AIG79468.1"/>
    </source>
</evidence>
<dbReference type="EMBL" id="CP008953">
    <property type="protein sequence ID" value="AIG79468.1"/>
    <property type="molecule type" value="Genomic_DNA"/>
</dbReference>
<evidence type="ECO:0000313" key="3">
    <source>
        <dbReference type="Proteomes" id="UP000028492"/>
    </source>
</evidence>
<dbReference type="eggNOG" id="COG0596">
    <property type="taxonomic scope" value="Bacteria"/>
</dbReference>
<name>A0A075V2R4_9PSEU</name>
<dbReference type="PANTHER" id="PTHR43689:SF8">
    <property type="entry name" value="ALPHA_BETA-HYDROLASES SUPERFAMILY PROTEIN"/>
    <property type="match status" value="1"/>
</dbReference>
<dbReference type="Proteomes" id="UP000028492">
    <property type="component" value="Chromosome"/>
</dbReference>
<sequence length="245" mass="26523">MRLHVHQWGSGPRVVLVHGVLLGGREAWRAQRPLTERWTLLAPDRVGHGKSPDGVQDFEVDSELIAEQVLDEPAHLVGLSYGAIVAMLSAARRPEMVRTLTVVEPPAAGIVRGDEVVDAWDAELRRFLDGPLDDPREVFKAFFPLAGVPLPIPDPVPETLRRGARALVGMRPPGDADLPLAALAEADFPTLVVTGGHRPEYEIIADAIADAVGARREIVRGMGHLVPDTGAPFNELLEGFLNHGE</sequence>
<dbReference type="STRING" id="208439.AJAP_33275"/>
<reference evidence="2 3" key="1">
    <citation type="journal article" date="2014" name="J. Biotechnol.">
        <title>Complete genome sequence of the actinobacterium Amycolatopsis japonica MG417-CF17(T) (=DSM 44213T) producing (S,S)-N,N'-ethylenediaminedisuccinic acid.</title>
        <authorList>
            <person name="Stegmann E."/>
            <person name="Albersmeier A."/>
            <person name="Spohn M."/>
            <person name="Gert H."/>
            <person name="Weber T."/>
            <person name="Wohlleben W."/>
            <person name="Kalinowski J."/>
            <person name="Ruckert C."/>
        </authorList>
    </citation>
    <scope>NUCLEOTIDE SEQUENCE [LARGE SCALE GENOMIC DNA]</scope>
    <source>
        <strain evidence="3">MG417-CF17 (DSM 44213)</strain>
    </source>
</reference>
<evidence type="ECO:0000259" key="1">
    <source>
        <dbReference type="Pfam" id="PF12697"/>
    </source>
</evidence>
<organism evidence="2 3">
    <name type="scientific">Amycolatopsis japonica</name>
    <dbReference type="NCBI Taxonomy" id="208439"/>
    <lineage>
        <taxon>Bacteria</taxon>
        <taxon>Bacillati</taxon>
        <taxon>Actinomycetota</taxon>
        <taxon>Actinomycetes</taxon>
        <taxon>Pseudonocardiales</taxon>
        <taxon>Pseudonocardiaceae</taxon>
        <taxon>Amycolatopsis</taxon>
        <taxon>Amycolatopsis japonica group</taxon>
    </lineage>
</organism>
<dbReference type="PANTHER" id="PTHR43689">
    <property type="entry name" value="HYDROLASE"/>
    <property type="match status" value="1"/>
</dbReference>
<keyword evidence="2" id="KW-0378">Hydrolase</keyword>
<dbReference type="HOGENOM" id="CLU_020336_43_1_11"/>
<dbReference type="Pfam" id="PF12697">
    <property type="entry name" value="Abhydrolase_6"/>
    <property type="match status" value="1"/>
</dbReference>
<dbReference type="GO" id="GO:0016787">
    <property type="term" value="F:hydrolase activity"/>
    <property type="evidence" value="ECO:0007669"/>
    <property type="project" value="UniProtKB-KW"/>
</dbReference>
<protein>
    <submittedName>
        <fullName evidence="2">Alpha/beta hydrolase fold protein-1</fullName>
    </submittedName>
</protein>
<keyword evidence="3" id="KW-1185">Reference proteome</keyword>
<dbReference type="InterPro" id="IPR000073">
    <property type="entry name" value="AB_hydrolase_1"/>
</dbReference>
<accession>A0A075V2R4</accession>
<gene>
    <name evidence="2" type="ORF">AJAP_33275</name>
</gene>